<reference evidence="3 4" key="1">
    <citation type="submission" date="2024-07" db="EMBL/GenBank/DDBJ databases">
        <authorList>
            <person name="Lee S."/>
            <person name="Kang M."/>
        </authorList>
    </citation>
    <scope>NUCLEOTIDE SEQUENCE [LARGE SCALE GENOMIC DNA]</scope>
    <source>
        <strain evidence="3 4">DS6</strain>
    </source>
</reference>
<evidence type="ECO:0000313" key="3">
    <source>
        <dbReference type="EMBL" id="MEX0426167.1"/>
    </source>
</evidence>
<feature type="region of interest" description="Disordered" evidence="1">
    <location>
        <begin position="1"/>
        <end position="61"/>
    </location>
</feature>
<sequence>MAAKLARHRSTQPGSTQPGSTQPGSTQSGPTQPGSTQPGSTQPGSSTARIGAKPQHRSGVRPAVGTGLLAVAVITALGIVVLGVLR</sequence>
<keyword evidence="4" id="KW-1185">Reference proteome</keyword>
<proteinExistence type="predicted"/>
<protein>
    <recommendedName>
        <fullName evidence="5">Serine/threonine protein kinase</fullName>
    </recommendedName>
</protein>
<evidence type="ECO:0000256" key="1">
    <source>
        <dbReference type="SAM" id="MobiDB-lite"/>
    </source>
</evidence>
<keyword evidence="2" id="KW-0812">Transmembrane</keyword>
<evidence type="ECO:0000256" key="2">
    <source>
        <dbReference type="SAM" id="Phobius"/>
    </source>
</evidence>
<accession>A0ABV3SUY6</accession>
<organism evidence="3 4">
    <name type="scientific">Nocardioides eburneus</name>
    <dbReference type="NCBI Taxonomy" id="3231482"/>
    <lineage>
        <taxon>Bacteria</taxon>
        <taxon>Bacillati</taxon>
        <taxon>Actinomycetota</taxon>
        <taxon>Actinomycetes</taxon>
        <taxon>Propionibacteriales</taxon>
        <taxon>Nocardioidaceae</taxon>
        <taxon>Nocardioides</taxon>
    </lineage>
</organism>
<feature type="transmembrane region" description="Helical" evidence="2">
    <location>
        <begin position="63"/>
        <end position="85"/>
    </location>
</feature>
<evidence type="ECO:0000313" key="4">
    <source>
        <dbReference type="Proteomes" id="UP001556631"/>
    </source>
</evidence>
<dbReference type="EMBL" id="JBFPJR010000001">
    <property type="protein sequence ID" value="MEX0426167.1"/>
    <property type="molecule type" value="Genomic_DNA"/>
</dbReference>
<comment type="caution">
    <text evidence="3">The sequence shown here is derived from an EMBL/GenBank/DDBJ whole genome shotgun (WGS) entry which is preliminary data.</text>
</comment>
<keyword evidence="2" id="KW-1133">Transmembrane helix</keyword>
<keyword evidence="2" id="KW-0472">Membrane</keyword>
<evidence type="ECO:0008006" key="5">
    <source>
        <dbReference type="Google" id="ProtNLM"/>
    </source>
</evidence>
<dbReference type="Proteomes" id="UP001556631">
    <property type="component" value="Unassembled WGS sequence"/>
</dbReference>
<dbReference type="RefSeq" id="WP_367990823.1">
    <property type="nucleotide sequence ID" value="NZ_JBFPJR010000001.1"/>
</dbReference>
<gene>
    <name evidence="3" type="ORF">AB3X52_00950</name>
</gene>
<name>A0ABV3SUY6_9ACTN</name>
<feature type="compositionally biased region" description="Basic residues" evidence="1">
    <location>
        <begin position="1"/>
        <end position="10"/>
    </location>
</feature>
<feature type="compositionally biased region" description="Polar residues" evidence="1">
    <location>
        <begin position="11"/>
        <end position="48"/>
    </location>
</feature>